<dbReference type="Gene3D" id="3.40.50.720">
    <property type="entry name" value="NAD(P)-binding Rossmann-like Domain"/>
    <property type="match status" value="1"/>
</dbReference>
<evidence type="ECO:0000259" key="1">
    <source>
        <dbReference type="Pfam" id="PF10727"/>
    </source>
</evidence>
<reference evidence="4" key="1">
    <citation type="journal article" date="2022" name="Int. J. Syst. Evol. Microbiol.">
        <title>Anaeromyxobacter oryzae sp. nov., Anaeromyxobacter diazotrophicus sp. nov. and Anaeromyxobacter paludicola sp. nov., isolated from paddy soils.</title>
        <authorList>
            <person name="Itoh H."/>
            <person name="Xu Z."/>
            <person name="Mise K."/>
            <person name="Masuda Y."/>
            <person name="Ushijima N."/>
            <person name="Hayakawa C."/>
            <person name="Shiratori Y."/>
            <person name="Senoo K."/>
        </authorList>
    </citation>
    <scope>NUCLEOTIDE SEQUENCE [LARGE SCALE GENOMIC DNA]</scope>
    <source>
        <strain evidence="4">Red630</strain>
    </source>
</reference>
<evidence type="ECO:0000313" key="3">
    <source>
        <dbReference type="EMBL" id="BDG07224.1"/>
    </source>
</evidence>
<dbReference type="InterPro" id="IPR008927">
    <property type="entry name" value="6-PGluconate_DH-like_C_sf"/>
</dbReference>
<accession>A0ABN6N1Z1</accession>
<dbReference type="Pfam" id="PF10728">
    <property type="entry name" value="DUF2520"/>
    <property type="match status" value="1"/>
</dbReference>
<dbReference type="Proteomes" id="UP001162734">
    <property type="component" value="Chromosome"/>
</dbReference>
<proteinExistence type="predicted"/>
<dbReference type="SUPFAM" id="SSF51735">
    <property type="entry name" value="NAD(P)-binding Rossmann-fold domains"/>
    <property type="match status" value="1"/>
</dbReference>
<feature type="domain" description="DUF2520" evidence="2">
    <location>
        <begin position="129"/>
        <end position="251"/>
    </location>
</feature>
<dbReference type="PANTHER" id="PTHR40459:SF1">
    <property type="entry name" value="CONSERVED HYPOTHETICAL ALANINE AND LEUCINE RICH PROTEIN"/>
    <property type="match status" value="1"/>
</dbReference>
<evidence type="ECO:0000313" key="4">
    <source>
        <dbReference type="Proteomes" id="UP001162734"/>
    </source>
</evidence>
<sequence>MTRSALIVGAGRLAVALGRGLSAAGWRVALVARSPRGRAAVRRAGLPAAGLASARDHALVLLAVPDDAVAEACRSVAPHLRRGQVVAHGAGALPLSPLAPARRRGAHPGSLHLLQALAGGPVAPGGFAALAGDAAARRLLGRAARDLGLRPIAVPERGRARYHAAAVVASNLAMALAALAAECWERAGAPPRAALPALVPLLRGAVENLAARGLPGALTGPAARGDAGTVARQLALLTGEDREIYRLLSRRLVRLARAGGLDPAKARAVARALRR</sequence>
<dbReference type="RefSeq" id="WP_248343826.1">
    <property type="nucleotide sequence ID" value="NZ_AP025592.1"/>
</dbReference>
<feature type="domain" description="Putative oxidoreductase/dehydrogenase Rossmann-like" evidence="1">
    <location>
        <begin position="7"/>
        <end position="112"/>
    </location>
</feature>
<dbReference type="EMBL" id="AP025592">
    <property type="protein sequence ID" value="BDG07224.1"/>
    <property type="molecule type" value="Genomic_DNA"/>
</dbReference>
<dbReference type="SUPFAM" id="SSF48179">
    <property type="entry name" value="6-phosphogluconate dehydrogenase C-terminal domain-like"/>
    <property type="match status" value="1"/>
</dbReference>
<organism evidence="3 4">
    <name type="scientific">Anaeromyxobacter paludicola</name>
    <dbReference type="NCBI Taxonomy" id="2918171"/>
    <lineage>
        <taxon>Bacteria</taxon>
        <taxon>Pseudomonadati</taxon>
        <taxon>Myxococcota</taxon>
        <taxon>Myxococcia</taxon>
        <taxon>Myxococcales</taxon>
        <taxon>Cystobacterineae</taxon>
        <taxon>Anaeromyxobacteraceae</taxon>
        <taxon>Anaeromyxobacter</taxon>
    </lineage>
</organism>
<dbReference type="PANTHER" id="PTHR40459">
    <property type="entry name" value="CONSERVED HYPOTHETICAL ALANINE AND LEUCINE RICH PROTEIN"/>
    <property type="match status" value="1"/>
</dbReference>
<protein>
    <recommendedName>
        <fullName evidence="5">DUF2520 domain-containing protein</fullName>
    </recommendedName>
</protein>
<keyword evidence="4" id="KW-1185">Reference proteome</keyword>
<name>A0ABN6N1Z1_9BACT</name>
<dbReference type="InterPro" id="IPR019665">
    <property type="entry name" value="OxRdtase/DH_put_Rossmann_dom"/>
</dbReference>
<gene>
    <name evidence="3" type="ORF">AMPC_03370</name>
</gene>
<dbReference type="Gene3D" id="1.10.1040.20">
    <property type="entry name" value="ProC-like, C-terminal domain"/>
    <property type="match status" value="1"/>
</dbReference>
<dbReference type="InterPro" id="IPR036291">
    <property type="entry name" value="NAD(P)-bd_dom_sf"/>
</dbReference>
<dbReference type="Pfam" id="PF10727">
    <property type="entry name" value="Rossmann-like"/>
    <property type="match status" value="1"/>
</dbReference>
<dbReference type="InterPro" id="IPR037108">
    <property type="entry name" value="TM1727-like_C_sf"/>
</dbReference>
<dbReference type="InterPro" id="IPR018931">
    <property type="entry name" value="DUF2520"/>
</dbReference>
<evidence type="ECO:0000259" key="2">
    <source>
        <dbReference type="Pfam" id="PF10728"/>
    </source>
</evidence>
<evidence type="ECO:0008006" key="5">
    <source>
        <dbReference type="Google" id="ProtNLM"/>
    </source>
</evidence>